<evidence type="ECO:0000256" key="7">
    <source>
        <dbReference type="ARBA" id="ARBA00022840"/>
    </source>
</evidence>
<organism evidence="15 16">
    <name type="scientific">Alkalibaculum sporogenes</name>
    <dbReference type="NCBI Taxonomy" id="2655001"/>
    <lineage>
        <taxon>Bacteria</taxon>
        <taxon>Bacillati</taxon>
        <taxon>Bacillota</taxon>
        <taxon>Clostridia</taxon>
        <taxon>Eubacteriales</taxon>
        <taxon>Eubacteriaceae</taxon>
        <taxon>Alkalibaculum</taxon>
    </lineage>
</organism>
<dbReference type="EC" id="6.1.1.19" evidence="11"/>
<dbReference type="InterPro" id="IPR035684">
    <property type="entry name" value="ArgRS_core"/>
</dbReference>
<dbReference type="InterPro" id="IPR001412">
    <property type="entry name" value="aa-tRNA-synth_I_CS"/>
</dbReference>
<dbReference type="PANTHER" id="PTHR11956:SF5">
    <property type="entry name" value="ARGININE--TRNA LIGASE, CYTOPLASMIC"/>
    <property type="match status" value="1"/>
</dbReference>
<dbReference type="Gene3D" id="3.30.1360.70">
    <property type="entry name" value="Arginyl tRNA synthetase N-terminal domain"/>
    <property type="match status" value="1"/>
</dbReference>
<dbReference type="InterPro" id="IPR005148">
    <property type="entry name" value="Arg-tRNA-synth_N"/>
</dbReference>
<dbReference type="GO" id="GO:0006420">
    <property type="term" value="P:arginyl-tRNA aminoacylation"/>
    <property type="evidence" value="ECO:0007669"/>
    <property type="project" value="UniProtKB-UniRule"/>
</dbReference>
<evidence type="ECO:0000256" key="2">
    <source>
        <dbReference type="ARBA" id="ARBA00005594"/>
    </source>
</evidence>
<dbReference type="GO" id="GO:0005737">
    <property type="term" value="C:cytoplasm"/>
    <property type="evidence" value="ECO:0007669"/>
    <property type="project" value="UniProtKB-SubCell"/>
</dbReference>
<proteinExistence type="inferred from homology"/>
<evidence type="ECO:0000313" key="15">
    <source>
        <dbReference type="EMBL" id="MPW27207.1"/>
    </source>
</evidence>
<evidence type="ECO:0000256" key="8">
    <source>
        <dbReference type="ARBA" id="ARBA00022917"/>
    </source>
</evidence>
<evidence type="ECO:0000256" key="4">
    <source>
        <dbReference type="ARBA" id="ARBA00022490"/>
    </source>
</evidence>
<evidence type="ECO:0000259" key="13">
    <source>
        <dbReference type="SMART" id="SM00836"/>
    </source>
</evidence>
<dbReference type="SUPFAM" id="SSF47323">
    <property type="entry name" value="Anticodon-binding domain of a subclass of class I aminoacyl-tRNA synthetases"/>
    <property type="match status" value="1"/>
</dbReference>
<dbReference type="CDD" id="cd00671">
    <property type="entry name" value="ArgRS_core"/>
    <property type="match status" value="1"/>
</dbReference>
<feature type="domain" description="DALR anticodon binding" evidence="13">
    <location>
        <begin position="442"/>
        <end position="558"/>
    </location>
</feature>
<evidence type="ECO:0000256" key="10">
    <source>
        <dbReference type="ARBA" id="ARBA00049339"/>
    </source>
</evidence>
<reference evidence="15 16" key="1">
    <citation type="submission" date="2019-10" db="EMBL/GenBank/DDBJ databases">
        <title>Alkalibaculum tamaniensis sp.nov., a new alkaliphilic acetogen, isolated on methoxylated aromatics from a mud volcano.</title>
        <authorList>
            <person name="Khomyakova M.A."/>
            <person name="Merkel A.Y."/>
            <person name="Bonch-Osmolovskaya E.A."/>
            <person name="Slobodkin A.I."/>
        </authorList>
    </citation>
    <scope>NUCLEOTIDE SEQUENCE [LARGE SCALE GENOMIC DNA]</scope>
    <source>
        <strain evidence="15 16">M08DMB</strain>
    </source>
</reference>
<dbReference type="Pfam" id="PF05746">
    <property type="entry name" value="DALR_1"/>
    <property type="match status" value="1"/>
</dbReference>
<keyword evidence="7 11" id="KW-0067">ATP-binding</keyword>
<gene>
    <name evidence="11" type="primary">argS</name>
    <name evidence="15" type="ORF">GC105_15665</name>
</gene>
<evidence type="ECO:0000259" key="14">
    <source>
        <dbReference type="SMART" id="SM01016"/>
    </source>
</evidence>
<keyword evidence="9 11" id="KW-0030">Aminoacyl-tRNA synthetase</keyword>
<dbReference type="InterPro" id="IPR009080">
    <property type="entry name" value="tRNAsynth_Ia_anticodon-bd"/>
</dbReference>
<comment type="similarity">
    <text evidence="2 11 12">Belongs to the class-I aminoacyl-tRNA synthetase family.</text>
</comment>
<comment type="catalytic activity">
    <reaction evidence="10 11">
        <text>tRNA(Arg) + L-arginine + ATP = L-arginyl-tRNA(Arg) + AMP + diphosphate</text>
        <dbReference type="Rhea" id="RHEA:20301"/>
        <dbReference type="Rhea" id="RHEA-COMP:9658"/>
        <dbReference type="Rhea" id="RHEA-COMP:9673"/>
        <dbReference type="ChEBI" id="CHEBI:30616"/>
        <dbReference type="ChEBI" id="CHEBI:32682"/>
        <dbReference type="ChEBI" id="CHEBI:33019"/>
        <dbReference type="ChEBI" id="CHEBI:78442"/>
        <dbReference type="ChEBI" id="CHEBI:78513"/>
        <dbReference type="ChEBI" id="CHEBI:456215"/>
        <dbReference type="EC" id="6.1.1.19"/>
    </reaction>
</comment>
<dbReference type="InterPro" id="IPR014729">
    <property type="entry name" value="Rossmann-like_a/b/a_fold"/>
</dbReference>
<dbReference type="Proteomes" id="UP000440004">
    <property type="component" value="Unassembled WGS sequence"/>
</dbReference>
<dbReference type="EMBL" id="WHNX01000047">
    <property type="protein sequence ID" value="MPW27207.1"/>
    <property type="molecule type" value="Genomic_DNA"/>
</dbReference>
<dbReference type="FunFam" id="3.40.50.620:FF:000062">
    <property type="entry name" value="Arginine--tRNA ligase"/>
    <property type="match status" value="1"/>
</dbReference>
<comment type="subunit">
    <text evidence="3 11">Monomer.</text>
</comment>
<dbReference type="Gene3D" id="1.10.730.10">
    <property type="entry name" value="Isoleucyl-tRNA Synthetase, Domain 1"/>
    <property type="match status" value="1"/>
</dbReference>
<dbReference type="PANTHER" id="PTHR11956">
    <property type="entry name" value="ARGINYL-TRNA SYNTHETASE"/>
    <property type="match status" value="1"/>
</dbReference>
<comment type="subcellular location">
    <subcellularLocation>
        <location evidence="1 11">Cytoplasm</location>
    </subcellularLocation>
</comment>
<dbReference type="FunFam" id="1.10.730.10:FF:000008">
    <property type="entry name" value="Arginine--tRNA ligase"/>
    <property type="match status" value="1"/>
</dbReference>
<evidence type="ECO:0000256" key="5">
    <source>
        <dbReference type="ARBA" id="ARBA00022598"/>
    </source>
</evidence>
<dbReference type="Gene3D" id="3.40.50.620">
    <property type="entry name" value="HUPs"/>
    <property type="match status" value="1"/>
</dbReference>
<dbReference type="HAMAP" id="MF_00123">
    <property type="entry name" value="Arg_tRNA_synth"/>
    <property type="match status" value="1"/>
</dbReference>
<evidence type="ECO:0000256" key="3">
    <source>
        <dbReference type="ARBA" id="ARBA00011245"/>
    </source>
</evidence>
<evidence type="ECO:0000256" key="1">
    <source>
        <dbReference type="ARBA" id="ARBA00004496"/>
    </source>
</evidence>
<sequence length="558" mass="63288">MKSTINKIIASIKLAVNESITRSVDEGAFTIDHMPSIIIEVPRDTTHGEFSTNVAMQITRQAKKSPKLIGEVIIKNIDTNNSYIKSVELAGPGFINFHLNQNWLYEVLEDIYDLRGSYGSSDIGAGKKVNVEFISANPTGPMHMGNARGGAIGDGIASILQCAGYQVSREFYINDAGNQIEKFGQSLEARYLQLLGQNIEFPEDGYKGEDITEHMKNFIEEQHKEYIDEESDRRKKAFIEYALNLNLQKIKEDLNEYGIKYDVWFSESVLHCQNQVNAVIDELKNKGYAYEKEGAVWFKATEFGCEKDDVLVRNNGIPTYFAADIAYHLDKLRTREFDWSINVWGADHHGHVARLKGALEALGIEPDRLTIIIMQLVRLTRKGEISRMSKRSGKMVTLSDLIDEVGKDAARFFFNLRSPDSHLDFDLDLAMEQSNDNPVFYVQYAHARICSILRQLDVEVSFSQVTLTLLKEKEEILLIRKLADLPQEIIMAIEKLDPSKITKYALDLSSDFHSFYNACRVKLEDEELMKSRIILIQCTKQVIENCLGILGVSAPEIM</sequence>
<dbReference type="InterPro" id="IPR008909">
    <property type="entry name" value="DALR_anticod-bd"/>
</dbReference>
<dbReference type="SUPFAM" id="SSF52374">
    <property type="entry name" value="Nucleotidylyl transferase"/>
    <property type="match status" value="1"/>
</dbReference>
<evidence type="ECO:0000256" key="11">
    <source>
        <dbReference type="HAMAP-Rule" id="MF_00123"/>
    </source>
</evidence>
<keyword evidence="4 11" id="KW-0963">Cytoplasm</keyword>
<feature type="domain" description="Arginyl tRNA synthetase N-terminal" evidence="14">
    <location>
        <begin position="10"/>
        <end position="99"/>
    </location>
</feature>
<evidence type="ECO:0000256" key="9">
    <source>
        <dbReference type="ARBA" id="ARBA00023146"/>
    </source>
</evidence>
<feature type="short sequence motif" description="'HIGH' region" evidence="11">
    <location>
        <begin position="136"/>
        <end position="146"/>
    </location>
</feature>
<dbReference type="InterPro" id="IPR001278">
    <property type="entry name" value="Arg-tRNA-ligase"/>
</dbReference>
<evidence type="ECO:0000313" key="16">
    <source>
        <dbReference type="Proteomes" id="UP000440004"/>
    </source>
</evidence>
<dbReference type="Pfam" id="PF03485">
    <property type="entry name" value="Arg_tRNA_synt_N"/>
    <property type="match status" value="1"/>
</dbReference>
<keyword evidence="8 11" id="KW-0648">Protein biosynthesis</keyword>
<name>A0A6A7KDG9_9FIRM</name>
<evidence type="ECO:0000256" key="12">
    <source>
        <dbReference type="RuleBase" id="RU363038"/>
    </source>
</evidence>
<dbReference type="SMART" id="SM00836">
    <property type="entry name" value="DALR_1"/>
    <property type="match status" value="1"/>
</dbReference>
<keyword evidence="5 11" id="KW-0436">Ligase</keyword>
<dbReference type="SUPFAM" id="SSF55190">
    <property type="entry name" value="Arginyl-tRNA synthetase (ArgRS), N-terminal 'additional' domain"/>
    <property type="match status" value="1"/>
</dbReference>
<dbReference type="InterPro" id="IPR036695">
    <property type="entry name" value="Arg-tRNA-synth_N_sf"/>
</dbReference>
<protein>
    <recommendedName>
        <fullName evidence="11">Arginine--tRNA ligase</fullName>
        <ecNumber evidence="11">6.1.1.19</ecNumber>
    </recommendedName>
    <alternativeName>
        <fullName evidence="11">Arginyl-tRNA synthetase</fullName>
        <shortName evidence="11">ArgRS</shortName>
    </alternativeName>
</protein>
<dbReference type="Pfam" id="PF00750">
    <property type="entry name" value="tRNA-synt_1d"/>
    <property type="match status" value="1"/>
</dbReference>
<accession>A0A6A7KDG9</accession>
<dbReference type="CDD" id="cd07956">
    <property type="entry name" value="Anticodon_Ia_Arg"/>
    <property type="match status" value="1"/>
</dbReference>
<evidence type="ECO:0000256" key="6">
    <source>
        <dbReference type="ARBA" id="ARBA00022741"/>
    </source>
</evidence>
<dbReference type="GO" id="GO:0004814">
    <property type="term" value="F:arginine-tRNA ligase activity"/>
    <property type="evidence" value="ECO:0007669"/>
    <property type="project" value="UniProtKB-UniRule"/>
</dbReference>
<dbReference type="PRINTS" id="PR01038">
    <property type="entry name" value="TRNASYNTHARG"/>
</dbReference>
<dbReference type="PROSITE" id="PS00178">
    <property type="entry name" value="AA_TRNA_LIGASE_I"/>
    <property type="match status" value="1"/>
</dbReference>
<dbReference type="AlphaFoldDB" id="A0A6A7KDG9"/>
<keyword evidence="16" id="KW-1185">Reference proteome</keyword>
<comment type="caution">
    <text evidence="15">The sequence shown here is derived from an EMBL/GenBank/DDBJ whole genome shotgun (WGS) entry which is preliminary data.</text>
</comment>
<keyword evidence="6 11" id="KW-0547">Nucleotide-binding</keyword>
<dbReference type="GO" id="GO:0005524">
    <property type="term" value="F:ATP binding"/>
    <property type="evidence" value="ECO:0007669"/>
    <property type="project" value="UniProtKB-UniRule"/>
</dbReference>
<dbReference type="SMART" id="SM01016">
    <property type="entry name" value="Arg_tRNA_synt_N"/>
    <property type="match status" value="1"/>
</dbReference>
<dbReference type="NCBIfam" id="TIGR00456">
    <property type="entry name" value="argS"/>
    <property type="match status" value="1"/>
</dbReference>